<dbReference type="KEGG" id="otd:J1M35_05000"/>
<protein>
    <submittedName>
        <fullName evidence="1">GIY-YIG nuclease family protein</fullName>
    </submittedName>
</protein>
<dbReference type="RefSeq" id="WP_208010161.1">
    <property type="nucleotide sequence ID" value="NZ_CP071796.1"/>
</dbReference>
<organism evidence="1 2">
    <name type="scientific">Ottowia testudinis</name>
    <dbReference type="NCBI Taxonomy" id="2816950"/>
    <lineage>
        <taxon>Bacteria</taxon>
        <taxon>Pseudomonadati</taxon>
        <taxon>Pseudomonadota</taxon>
        <taxon>Betaproteobacteria</taxon>
        <taxon>Burkholderiales</taxon>
        <taxon>Comamonadaceae</taxon>
        <taxon>Ottowia</taxon>
    </lineage>
</organism>
<accession>A0A975H6R0</accession>
<evidence type="ECO:0000313" key="2">
    <source>
        <dbReference type="Proteomes" id="UP000663903"/>
    </source>
</evidence>
<keyword evidence="2" id="KW-1185">Reference proteome</keyword>
<dbReference type="SUPFAM" id="SSF82771">
    <property type="entry name" value="GIY-YIG endonuclease"/>
    <property type="match status" value="1"/>
</dbReference>
<dbReference type="AlphaFoldDB" id="A0A975H6R0"/>
<dbReference type="CDD" id="cd10451">
    <property type="entry name" value="GIY-YIG_LuxR_like"/>
    <property type="match status" value="1"/>
</dbReference>
<reference evidence="1" key="1">
    <citation type="submission" date="2021-03" db="EMBL/GenBank/DDBJ databases">
        <title>Ottowia sp. 27C isolated from the cloaca of a Giant Asian pond turtle (Heosemys grandis).</title>
        <authorList>
            <person name="Spergser J."/>
            <person name="Busse H.-J."/>
        </authorList>
    </citation>
    <scope>NUCLEOTIDE SEQUENCE</scope>
    <source>
        <strain evidence="1">27C</strain>
    </source>
</reference>
<name>A0A975H6R0_9BURK</name>
<gene>
    <name evidence="1" type="ORF">J1M35_05000</name>
</gene>
<dbReference type="EMBL" id="CP071796">
    <property type="protein sequence ID" value="QTD46262.1"/>
    <property type="molecule type" value="Genomic_DNA"/>
</dbReference>
<dbReference type="Proteomes" id="UP000663903">
    <property type="component" value="Chromosome"/>
</dbReference>
<proteinExistence type="predicted"/>
<dbReference type="InterPro" id="IPR035901">
    <property type="entry name" value="GIY-YIG_endonuc_sf"/>
</dbReference>
<evidence type="ECO:0000313" key="1">
    <source>
        <dbReference type="EMBL" id="QTD46262.1"/>
    </source>
</evidence>
<dbReference type="Gene3D" id="3.40.1440.10">
    <property type="entry name" value="GIY-YIG endonuclease"/>
    <property type="match status" value="1"/>
</dbReference>
<sequence length="123" mass="13953">MNKRALTQLYKAAFPSMGVYLIRNVANGRTHVEASNKVEGAINRHQFELRQGMHRNRALQADWREYGAAQFSFEVIDRVKQRTDPLFDHAAELAAMLNMWREEYGRYGVPNGEKPGGDAGASK</sequence>